<sequence>MSSVRRDPPLYSQAWKSMGDNFIPNLKAFCGCDVIMFLEFVRHEIPGILPAQPPCSKMKLLHNSCFYNELNAVGMAGLGCAVDVIWTLRALVPWTREFLPDVRENSRSRVGPWVLVI</sequence>
<name>A0AAV4DRT1_9GAST</name>
<evidence type="ECO:0000313" key="2">
    <source>
        <dbReference type="Proteomes" id="UP000735302"/>
    </source>
</evidence>
<comment type="caution">
    <text evidence="1">The sequence shown here is derived from an EMBL/GenBank/DDBJ whole genome shotgun (WGS) entry which is preliminary data.</text>
</comment>
<dbReference type="EMBL" id="BLXT01008205">
    <property type="protein sequence ID" value="GFO46670.1"/>
    <property type="molecule type" value="Genomic_DNA"/>
</dbReference>
<organism evidence="1 2">
    <name type="scientific">Plakobranchus ocellatus</name>
    <dbReference type="NCBI Taxonomy" id="259542"/>
    <lineage>
        <taxon>Eukaryota</taxon>
        <taxon>Metazoa</taxon>
        <taxon>Spiralia</taxon>
        <taxon>Lophotrochozoa</taxon>
        <taxon>Mollusca</taxon>
        <taxon>Gastropoda</taxon>
        <taxon>Heterobranchia</taxon>
        <taxon>Euthyneura</taxon>
        <taxon>Panpulmonata</taxon>
        <taxon>Sacoglossa</taxon>
        <taxon>Placobranchoidea</taxon>
        <taxon>Plakobranchidae</taxon>
        <taxon>Plakobranchus</taxon>
    </lineage>
</organism>
<dbReference type="Proteomes" id="UP000735302">
    <property type="component" value="Unassembled WGS sequence"/>
</dbReference>
<proteinExistence type="predicted"/>
<evidence type="ECO:0000313" key="1">
    <source>
        <dbReference type="EMBL" id="GFO46670.1"/>
    </source>
</evidence>
<keyword evidence="2" id="KW-1185">Reference proteome</keyword>
<accession>A0AAV4DRT1</accession>
<gene>
    <name evidence="1" type="ORF">PoB_007317500</name>
</gene>
<reference evidence="1 2" key="1">
    <citation type="journal article" date="2021" name="Elife">
        <title>Chloroplast acquisition without the gene transfer in kleptoplastic sea slugs, Plakobranchus ocellatus.</title>
        <authorList>
            <person name="Maeda T."/>
            <person name="Takahashi S."/>
            <person name="Yoshida T."/>
            <person name="Shimamura S."/>
            <person name="Takaki Y."/>
            <person name="Nagai Y."/>
            <person name="Toyoda A."/>
            <person name="Suzuki Y."/>
            <person name="Arimoto A."/>
            <person name="Ishii H."/>
            <person name="Satoh N."/>
            <person name="Nishiyama T."/>
            <person name="Hasebe M."/>
            <person name="Maruyama T."/>
            <person name="Minagawa J."/>
            <person name="Obokata J."/>
            <person name="Shigenobu S."/>
        </authorList>
    </citation>
    <scope>NUCLEOTIDE SEQUENCE [LARGE SCALE GENOMIC DNA]</scope>
</reference>
<dbReference type="AlphaFoldDB" id="A0AAV4DRT1"/>
<protein>
    <submittedName>
        <fullName evidence="1">Uncharacterized protein</fullName>
    </submittedName>
</protein>